<keyword evidence="2" id="KW-0472">Membrane</keyword>
<proteinExistence type="predicted"/>
<protein>
    <recommendedName>
        <fullName evidence="5">Response regulator</fullName>
    </recommendedName>
</protein>
<gene>
    <name evidence="3" type="ORF">GCM10025869_20120</name>
</gene>
<keyword evidence="2" id="KW-1133">Transmembrane helix</keyword>
<keyword evidence="4" id="KW-1185">Reference proteome</keyword>
<feature type="coiled-coil region" evidence="1">
    <location>
        <begin position="43"/>
        <end position="70"/>
    </location>
</feature>
<sequence>MEAMYVSIEVLTTLGSFAGLLVAIVAGFGWTIRRTDAQLQHATGRLEARMDRIESRMDRLEGQTAALTHELTDVKITIARLEGPPPRLYTMR</sequence>
<evidence type="ECO:0000256" key="1">
    <source>
        <dbReference type="SAM" id="Coils"/>
    </source>
</evidence>
<evidence type="ECO:0000256" key="2">
    <source>
        <dbReference type="SAM" id="Phobius"/>
    </source>
</evidence>
<reference evidence="4" key="1">
    <citation type="journal article" date="2019" name="Int. J. Syst. Evol. Microbiol.">
        <title>The Global Catalogue of Microorganisms (GCM) 10K type strain sequencing project: providing services to taxonomists for standard genome sequencing and annotation.</title>
        <authorList>
            <consortium name="The Broad Institute Genomics Platform"/>
            <consortium name="The Broad Institute Genome Sequencing Center for Infectious Disease"/>
            <person name="Wu L."/>
            <person name="Ma J."/>
        </authorList>
    </citation>
    <scope>NUCLEOTIDE SEQUENCE [LARGE SCALE GENOMIC DNA]</scope>
    <source>
        <strain evidence="4">NBRC 108755</strain>
    </source>
</reference>
<evidence type="ECO:0000313" key="4">
    <source>
        <dbReference type="Proteomes" id="UP001157069"/>
    </source>
</evidence>
<comment type="caution">
    <text evidence="3">The sequence shown here is derived from an EMBL/GenBank/DDBJ whole genome shotgun (WGS) entry which is preliminary data.</text>
</comment>
<evidence type="ECO:0000313" key="3">
    <source>
        <dbReference type="EMBL" id="GMA91483.1"/>
    </source>
</evidence>
<accession>A0ABQ6JT56</accession>
<feature type="transmembrane region" description="Helical" evidence="2">
    <location>
        <begin position="6"/>
        <end position="30"/>
    </location>
</feature>
<keyword evidence="2" id="KW-0812">Transmembrane</keyword>
<keyword evidence="1" id="KW-0175">Coiled coil</keyword>
<organism evidence="3 4">
    <name type="scientific">Homoserinibacter gongjuensis</name>
    <dbReference type="NCBI Taxonomy" id="1162968"/>
    <lineage>
        <taxon>Bacteria</taxon>
        <taxon>Bacillati</taxon>
        <taxon>Actinomycetota</taxon>
        <taxon>Actinomycetes</taxon>
        <taxon>Micrococcales</taxon>
        <taxon>Microbacteriaceae</taxon>
        <taxon>Homoserinibacter</taxon>
    </lineage>
</organism>
<dbReference type="Proteomes" id="UP001157069">
    <property type="component" value="Unassembled WGS sequence"/>
</dbReference>
<dbReference type="EMBL" id="BSVA01000001">
    <property type="protein sequence ID" value="GMA91483.1"/>
    <property type="molecule type" value="Genomic_DNA"/>
</dbReference>
<evidence type="ECO:0008006" key="5">
    <source>
        <dbReference type="Google" id="ProtNLM"/>
    </source>
</evidence>
<name>A0ABQ6JT56_9MICO</name>